<dbReference type="eggNOG" id="COG2194">
    <property type="taxonomic scope" value="Bacteria"/>
</dbReference>
<feature type="transmembrane region" description="Helical" evidence="8">
    <location>
        <begin position="74"/>
        <end position="96"/>
    </location>
</feature>
<dbReference type="NCBIfam" id="NF028537">
    <property type="entry name" value="P_eth_NH2_trans"/>
    <property type="match status" value="1"/>
</dbReference>
<feature type="transmembrane region" description="Helical" evidence="8">
    <location>
        <begin position="156"/>
        <end position="175"/>
    </location>
</feature>
<dbReference type="Gene3D" id="3.40.720.10">
    <property type="entry name" value="Alkaline Phosphatase, subunit A"/>
    <property type="match status" value="1"/>
</dbReference>
<evidence type="ECO:0000256" key="7">
    <source>
        <dbReference type="ARBA" id="ARBA00023136"/>
    </source>
</evidence>
<dbReference type="AlphaFoldDB" id="C8PG85"/>
<evidence type="ECO:0000313" key="12">
    <source>
        <dbReference type="Proteomes" id="UP000005709"/>
    </source>
</evidence>
<dbReference type="RefSeq" id="WP_005870422.1">
    <property type="nucleotide sequence ID" value="NZ_ACYG01000019.1"/>
</dbReference>
<dbReference type="PANTHER" id="PTHR30443">
    <property type="entry name" value="INNER MEMBRANE PROTEIN"/>
    <property type="match status" value="1"/>
</dbReference>
<name>C8PG85_9BACT</name>
<organism evidence="11 12">
    <name type="scientific">Campylobacter gracilis RM3268</name>
    <dbReference type="NCBI Taxonomy" id="553220"/>
    <lineage>
        <taxon>Bacteria</taxon>
        <taxon>Pseudomonadati</taxon>
        <taxon>Campylobacterota</taxon>
        <taxon>Epsilonproteobacteria</taxon>
        <taxon>Campylobacterales</taxon>
        <taxon>Campylobacteraceae</taxon>
        <taxon>Campylobacter</taxon>
    </lineage>
</organism>
<sequence length="434" mass="49022">MPSFFKNPSQQKLIFLSSLAFVAFFNFSFFKNIINAYGISGLNFIYLVCDVAALIAFLTLFFTIFSSRYTTKPILMICFFISSFTAYFMDSYNVVIDSEMIRNAAQTNFAESADLFSLRLAIYVLVLGVLPCVLIARSRVSYRPLKFEILAKLKTAGICIIIIAALLFGFSKYYASFFREHKILRSYANPGYWIYSGVKFVAKSKKQGSQPLMQIATDAHIDKNSTSPKKLVVVVVGEAARADRFSLNGYERDTNPLLAKEQGVVSLSNTHSCGTSTAQSVPCMFSLLNRDEFSVEKAAEEQNVLDILNRADDMAILWRDNNSDSKGVALRVKYQDFKIPQNNPICDVECRDEGMLAGLDKFVAENAGKDVLIVLHQMGNHGPAYFKRYKKEFEKFSPVCRDNELENCSQQEISNAYDNAILYTDYFLSRVINF</sequence>
<evidence type="ECO:0000256" key="8">
    <source>
        <dbReference type="SAM" id="Phobius"/>
    </source>
</evidence>
<dbReference type="GO" id="GO:0016787">
    <property type="term" value="F:hydrolase activity"/>
    <property type="evidence" value="ECO:0007669"/>
    <property type="project" value="UniProtKB-KW"/>
</dbReference>
<keyword evidence="7 8" id="KW-0472">Membrane</keyword>
<dbReference type="GO" id="GO:0016776">
    <property type="term" value="F:phosphotransferase activity, phosphate group as acceptor"/>
    <property type="evidence" value="ECO:0007669"/>
    <property type="project" value="TreeGrafter"/>
</dbReference>
<evidence type="ECO:0000259" key="9">
    <source>
        <dbReference type="Pfam" id="PF00884"/>
    </source>
</evidence>
<evidence type="ECO:0000256" key="4">
    <source>
        <dbReference type="ARBA" id="ARBA00022679"/>
    </source>
</evidence>
<comment type="caution">
    <text evidence="11">The sequence shown here is derived from an EMBL/GenBank/DDBJ whole genome shotgun (WGS) entry which is preliminary data.</text>
</comment>
<dbReference type="GO" id="GO:0009244">
    <property type="term" value="P:lipopolysaccharide core region biosynthetic process"/>
    <property type="evidence" value="ECO:0007669"/>
    <property type="project" value="TreeGrafter"/>
</dbReference>
<dbReference type="Proteomes" id="UP000005709">
    <property type="component" value="Unassembled WGS sequence"/>
</dbReference>
<dbReference type="SUPFAM" id="SSF53649">
    <property type="entry name" value="Alkaline phosphatase-like"/>
    <property type="match status" value="1"/>
</dbReference>
<feature type="transmembrane region" description="Helical" evidence="8">
    <location>
        <begin position="36"/>
        <end position="62"/>
    </location>
</feature>
<reference evidence="11 12" key="1">
    <citation type="submission" date="2009-07" db="EMBL/GenBank/DDBJ databases">
        <authorList>
            <person name="Madupu R."/>
            <person name="Sebastian Y."/>
            <person name="Durkin A.S."/>
            <person name="Torralba M."/>
            <person name="Methe B."/>
            <person name="Sutton G.G."/>
            <person name="Strausberg R.L."/>
            <person name="Nelson K.E."/>
        </authorList>
    </citation>
    <scope>NUCLEOTIDE SEQUENCE [LARGE SCALE GENOMIC DNA]</scope>
    <source>
        <strain evidence="11 12">RM3268</strain>
    </source>
</reference>
<protein>
    <submittedName>
        <fullName evidence="11">Arylsulfatase</fullName>
        <ecNumber evidence="11">3.1.6.-</ecNumber>
    </submittedName>
</protein>
<accession>C8PG85</accession>
<proteinExistence type="predicted"/>
<dbReference type="InterPro" id="IPR017850">
    <property type="entry name" value="Alkaline_phosphatase_core_sf"/>
</dbReference>
<feature type="transmembrane region" description="Helical" evidence="8">
    <location>
        <begin position="116"/>
        <end position="136"/>
    </location>
</feature>
<dbReference type="InterPro" id="IPR012549">
    <property type="entry name" value="EptA-like_N"/>
</dbReference>
<keyword evidence="12" id="KW-1185">Reference proteome</keyword>
<keyword evidence="6 8" id="KW-1133">Transmembrane helix</keyword>
<dbReference type="CDD" id="cd16017">
    <property type="entry name" value="LptA"/>
    <property type="match status" value="1"/>
</dbReference>
<dbReference type="STRING" id="824.CGRAC_1170"/>
<feature type="domain" description="Sulfatase N-terminal" evidence="9">
    <location>
        <begin position="231"/>
        <end position="433"/>
    </location>
</feature>
<comment type="subcellular location">
    <subcellularLocation>
        <location evidence="1">Cell inner membrane</location>
        <topology evidence="1">Multi-pass membrane protein</topology>
    </subcellularLocation>
</comment>
<keyword evidence="4" id="KW-0808">Transferase</keyword>
<evidence type="ECO:0000259" key="10">
    <source>
        <dbReference type="Pfam" id="PF08019"/>
    </source>
</evidence>
<evidence type="ECO:0000256" key="1">
    <source>
        <dbReference type="ARBA" id="ARBA00004429"/>
    </source>
</evidence>
<evidence type="ECO:0000313" key="11">
    <source>
        <dbReference type="EMBL" id="EEV18123.1"/>
    </source>
</evidence>
<evidence type="ECO:0000256" key="2">
    <source>
        <dbReference type="ARBA" id="ARBA00022475"/>
    </source>
</evidence>
<gene>
    <name evidence="11" type="ORF">CAMGR0001_0878</name>
</gene>
<evidence type="ECO:0000256" key="6">
    <source>
        <dbReference type="ARBA" id="ARBA00022989"/>
    </source>
</evidence>
<keyword evidence="2" id="KW-1003">Cell membrane</keyword>
<dbReference type="InterPro" id="IPR000917">
    <property type="entry name" value="Sulfatase_N"/>
</dbReference>
<dbReference type="EC" id="3.1.6.-" evidence="11"/>
<dbReference type="EMBL" id="ACYG01000019">
    <property type="protein sequence ID" value="EEV18123.1"/>
    <property type="molecule type" value="Genomic_DNA"/>
</dbReference>
<keyword evidence="3" id="KW-0997">Cell inner membrane</keyword>
<evidence type="ECO:0000256" key="3">
    <source>
        <dbReference type="ARBA" id="ARBA00022519"/>
    </source>
</evidence>
<feature type="transmembrane region" description="Helical" evidence="8">
    <location>
        <begin position="12"/>
        <end position="30"/>
    </location>
</feature>
<keyword evidence="5 8" id="KW-0812">Transmembrane</keyword>
<dbReference type="GO" id="GO:0005886">
    <property type="term" value="C:plasma membrane"/>
    <property type="evidence" value="ECO:0007669"/>
    <property type="project" value="UniProtKB-SubCell"/>
</dbReference>
<dbReference type="Pfam" id="PF00884">
    <property type="entry name" value="Sulfatase"/>
    <property type="match status" value="1"/>
</dbReference>
<evidence type="ECO:0000256" key="5">
    <source>
        <dbReference type="ARBA" id="ARBA00022692"/>
    </source>
</evidence>
<dbReference type="InterPro" id="IPR040423">
    <property type="entry name" value="PEA_transferase"/>
</dbReference>
<keyword evidence="11" id="KW-0378">Hydrolase</keyword>
<dbReference type="InterPro" id="IPR058130">
    <property type="entry name" value="PEA_transf_C"/>
</dbReference>
<dbReference type="PANTHER" id="PTHR30443:SF0">
    <property type="entry name" value="PHOSPHOETHANOLAMINE TRANSFERASE EPTA"/>
    <property type="match status" value="1"/>
</dbReference>
<dbReference type="Pfam" id="PF08019">
    <property type="entry name" value="EptA_B_N"/>
    <property type="match status" value="1"/>
</dbReference>
<feature type="domain" description="Phosphoethanolamine transferase N-terminal" evidence="10">
    <location>
        <begin position="54"/>
        <end position="203"/>
    </location>
</feature>